<name>A0AAD2AGV2_9LAMI</name>
<sequence>MRCKNQNCYSLEHQLHNSAQIARKELLNPLEHSMRLKLNPNYHVVDLNEVPNGESDEFDPDEDSDGKIPSLRLWFAVISANVGCPVRVKYMQSQADGNMHYVCPACREECNHVRNLEEAVQEL</sequence>
<evidence type="ECO:0000313" key="2">
    <source>
        <dbReference type="Proteomes" id="UP000834106"/>
    </source>
</evidence>
<evidence type="ECO:0000313" key="1">
    <source>
        <dbReference type="EMBL" id="CAI9787967.1"/>
    </source>
</evidence>
<protein>
    <submittedName>
        <fullName evidence="1">Uncharacterized protein</fullName>
    </submittedName>
</protein>
<dbReference type="EMBL" id="OU503058">
    <property type="protein sequence ID" value="CAI9787967.1"/>
    <property type="molecule type" value="Genomic_DNA"/>
</dbReference>
<dbReference type="Proteomes" id="UP000834106">
    <property type="component" value="Chromosome 23"/>
</dbReference>
<proteinExistence type="predicted"/>
<reference evidence="1" key="1">
    <citation type="submission" date="2023-05" db="EMBL/GenBank/DDBJ databases">
        <authorList>
            <person name="Huff M."/>
        </authorList>
    </citation>
    <scope>NUCLEOTIDE SEQUENCE</scope>
</reference>
<organism evidence="1 2">
    <name type="scientific">Fraxinus pennsylvanica</name>
    <dbReference type="NCBI Taxonomy" id="56036"/>
    <lineage>
        <taxon>Eukaryota</taxon>
        <taxon>Viridiplantae</taxon>
        <taxon>Streptophyta</taxon>
        <taxon>Embryophyta</taxon>
        <taxon>Tracheophyta</taxon>
        <taxon>Spermatophyta</taxon>
        <taxon>Magnoliopsida</taxon>
        <taxon>eudicotyledons</taxon>
        <taxon>Gunneridae</taxon>
        <taxon>Pentapetalae</taxon>
        <taxon>asterids</taxon>
        <taxon>lamiids</taxon>
        <taxon>Lamiales</taxon>
        <taxon>Oleaceae</taxon>
        <taxon>Oleeae</taxon>
        <taxon>Fraxinus</taxon>
    </lineage>
</organism>
<gene>
    <name evidence="1" type="ORF">FPE_LOCUS35397</name>
</gene>
<accession>A0AAD2AGV2</accession>
<dbReference type="AlphaFoldDB" id="A0AAD2AGV2"/>
<keyword evidence="2" id="KW-1185">Reference proteome</keyword>